<evidence type="ECO:0000256" key="9">
    <source>
        <dbReference type="PIRSR" id="PIRSR601548-9"/>
    </source>
</evidence>
<keyword evidence="6 11" id="KW-0862">Zinc</keyword>
<reference evidence="12 13" key="1">
    <citation type="submission" date="2023-11" db="EMBL/GenBank/DDBJ databases">
        <title>Halocaridina rubra genome assembly.</title>
        <authorList>
            <person name="Smith C."/>
        </authorList>
    </citation>
    <scope>NUCLEOTIDE SEQUENCE [LARGE SCALE GENOMIC DNA]</scope>
    <source>
        <strain evidence="12">EP-1</strain>
        <tissue evidence="12">Whole</tissue>
    </source>
</reference>
<keyword evidence="6 11" id="KW-0479">Metal-binding</keyword>
<dbReference type="PANTHER" id="PTHR10514:SF27">
    <property type="entry name" value="ANGIOTENSIN-CONVERTING ENZYME"/>
    <property type="match status" value="1"/>
</dbReference>
<feature type="binding site" evidence="6">
    <location>
        <position position="160"/>
    </location>
    <ligand>
        <name>Zn(2+)</name>
        <dbReference type="ChEBI" id="CHEBI:29105"/>
        <label>1</label>
        <note>catalytic</note>
    </ligand>
</feature>
<dbReference type="GO" id="GO:0046872">
    <property type="term" value="F:metal ion binding"/>
    <property type="evidence" value="ECO:0007669"/>
    <property type="project" value="UniProtKB-KW"/>
</dbReference>
<feature type="binding site" evidence="8">
    <location>
        <position position="160"/>
    </location>
    <ligand>
        <name>Zn(2+)</name>
        <dbReference type="ChEBI" id="CHEBI:29105"/>
        <label>2</label>
        <note>catalytic</note>
    </ligand>
</feature>
<evidence type="ECO:0000256" key="4">
    <source>
        <dbReference type="ARBA" id="ARBA00023180"/>
    </source>
</evidence>
<evidence type="ECO:0000256" key="1">
    <source>
        <dbReference type="ARBA" id="ARBA00008139"/>
    </source>
</evidence>
<comment type="cofactor">
    <cofactor evidence="11">
        <name>Zn(2+)</name>
        <dbReference type="ChEBI" id="CHEBI:29105"/>
    </cofactor>
    <text evidence="11">Binds 1 zinc ion per subunit.</text>
</comment>
<comment type="caution">
    <text evidence="12">The sequence shown here is derived from an EMBL/GenBank/DDBJ whole genome shotgun (WGS) entry which is preliminary data.</text>
</comment>
<keyword evidence="13" id="KW-1185">Reference proteome</keyword>
<evidence type="ECO:0000313" key="12">
    <source>
        <dbReference type="EMBL" id="KAK7076476.1"/>
    </source>
</evidence>
<dbReference type="PRINTS" id="PR00791">
    <property type="entry name" value="PEPDIPTASEA"/>
</dbReference>
<dbReference type="PROSITE" id="PS52011">
    <property type="entry name" value="PEPTIDASE_M2"/>
    <property type="match status" value="1"/>
</dbReference>
<sequence length="187" mass="22059">MGDMWIYPYESETFRDDLAKLWNQLKPLYRQLHAYKYGEKYVSRRGPIPAHLLGNMWSQTWGGTYDFTIPYPNKTSVDVTPTMKRLGYTPRRMFELSEEFFVSLNLTRMPTKFWEHSIIQKPEGRELVCHASAWDFCNGIDFRIKQCTDVTMNDLITVHHEMGHVEYSLLYKHLPQVFRTGANPGKI</sequence>
<keyword evidence="11" id="KW-0645">Protease</keyword>
<keyword evidence="4 11" id="KW-0325">Glycoprotein</keyword>
<dbReference type="AlphaFoldDB" id="A0AAN9A159"/>
<feature type="binding site" evidence="5">
    <location>
        <position position="9"/>
    </location>
    <ligand>
        <name>chloride</name>
        <dbReference type="ChEBI" id="CHEBI:17996"/>
        <label>1</label>
    </ligand>
</feature>
<organism evidence="12 13">
    <name type="scientific">Halocaridina rubra</name>
    <name type="common">Hawaiian red shrimp</name>
    <dbReference type="NCBI Taxonomy" id="373956"/>
    <lineage>
        <taxon>Eukaryota</taxon>
        <taxon>Metazoa</taxon>
        <taxon>Ecdysozoa</taxon>
        <taxon>Arthropoda</taxon>
        <taxon>Crustacea</taxon>
        <taxon>Multicrustacea</taxon>
        <taxon>Malacostraca</taxon>
        <taxon>Eumalacostraca</taxon>
        <taxon>Eucarida</taxon>
        <taxon>Decapoda</taxon>
        <taxon>Pleocyemata</taxon>
        <taxon>Caridea</taxon>
        <taxon>Atyoidea</taxon>
        <taxon>Atyidae</taxon>
        <taxon>Halocaridina</taxon>
    </lineage>
</organism>
<evidence type="ECO:0000313" key="13">
    <source>
        <dbReference type="Proteomes" id="UP001381693"/>
    </source>
</evidence>
<dbReference type="GO" id="GO:0008237">
    <property type="term" value="F:metallopeptidase activity"/>
    <property type="evidence" value="ECO:0007669"/>
    <property type="project" value="UniProtKB-KW"/>
</dbReference>
<evidence type="ECO:0000256" key="10">
    <source>
        <dbReference type="PROSITE-ProRule" id="PRU01355"/>
    </source>
</evidence>
<dbReference type="PANTHER" id="PTHR10514">
    <property type="entry name" value="ANGIOTENSIN-CONVERTING ENZYME"/>
    <property type="match status" value="1"/>
</dbReference>
<comment type="caution">
    <text evidence="10">Lacks conserved residue(s) required for the propagation of feature annotation.</text>
</comment>
<feature type="binding site" evidence="6">
    <location>
        <position position="164"/>
    </location>
    <ligand>
        <name>Zn(2+)</name>
        <dbReference type="ChEBI" id="CHEBI:29105"/>
        <label>1</label>
        <note>catalytic</note>
    </ligand>
</feature>
<evidence type="ECO:0000256" key="5">
    <source>
        <dbReference type="PIRSR" id="PIRSR601548-2"/>
    </source>
</evidence>
<dbReference type="EMBL" id="JAXCGZ010009650">
    <property type="protein sequence ID" value="KAK7076476.1"/>
    <property type="molecule type" value="Genomic_DNA"/>
</dbReference>
<evidence type="ECO:0000256" key="6">
    <source>
        <dbReference type="PIRSR" id="PIRSR601548-3"/>
    </source>
</evidence>
<evidence type="ECO:0000256" key="11">
    <source>
        <dbReference type="RuleBase" id="RU361144"/>
    </source>
</evidence>
<feature type="disulfide bond" evidence="7 10">
    <location>
        <begin position="129"/>
        <end position="147"/>
    </location>
</feature>
<keyword evidence="11" id="KW-0121">Carboxypeptidase</keyword>
<feature type="active site" description="Proton acceptor 2" evidence="9">
    <location>
        <position position="161"/>
    </location>
</feature>
<keyword evidence="11" id="KW-0482">Metalloprotease</keyword>
<evidence type="ECO:0000256" key="8">
    <source>
        <dbReference type="PIRSR" id="PIRSR601548-8"/>
    </source>
</evidence>
<dbReference type="Proteomes" id="UP001381693">
    <property type="component" value="Unassembled WGS sequence"/>
</dbReference>
<keyword evidence="11" id="KW-0378">Hydrolase</keyword>
<evidence type="ECO:0000256" key="3">
    <source>
        <dbReference type="ARBA" id="ARBA00023157"/>
    </source>
</evidence>
<dbReference type="SUPFAM" id="SSF55486">
    <property type="entry name" value="Metalloproteases ('zincins'), catalytic domain"/>
    <property type="match status" value="1"/>
</dbReference>
<evidence type="ECO:0000256" key="2">
    <source>
        <dbReference type="ARBA" id="ARBA00022729"/>
    </source>
</evidence>
<name>A0AAN9A159_HALRR</name>
<feature type="binding site" evidence="8">
    <location>
        <position position="164"/>
    </location>
    <ligand>
        <name>Zn(2+)</name>
        <dbReference type="ChEBI" id="CHEBI:29105"/>
        <label>2</label>
        <note>catalytic</note>
    </ligand>
</feature>
<gene>
    <name evidence="12" type="ORF">SK128_016579</name>
</gene>
<dbReference type="Pfam" id="PF01401">
    <property type="entry name" value="Peptidase_M2"/>
    <property type="match status" value="1"/>
</dbReference>
<dbReference type="InterPro" id="IPR001548">
    <property type="entry name" value="Peptidase_M2"/>
</dbReference>
<dbReference type="GO" id="GO:0004180">
    <property type="term" value="F:carboxypeptidase activity"/>
    <property type="evidence" value="ECO:0007669"/>
    <property type="project" value="UniProtKB-KW"/>
</dbReference>
<keyword evidence="2" id="KW-0732">Signal</keyword>
<dbReference type="GO" id="GO:0006508">
    <property type="term" value="P:proteolysis"/>
    <property type="evidence" value="ECO:0007669"/>
    <property type="project" value="UniProtKB-KW"/>
</dbReference>
<accession>A0AAN9A159</accession>
<protein>
    <recommendedName>
        <fullName evidence="11">Angiotensin-converting enzyme</fullName>
        <ecNumber evidence="11">3.4.-.-</ecNumber>
    </recommendedName>
</protein>
<evidence type="ECO:0000256" key="7">
    <source>
        <dbReference type="PIRSR" id="PIRSR601548-4"/>
    </source>
</evidence>
<dbReference type="GO" id="GO:0008241">
    <property type="term" value="F:peptidyl-dipeptidase activity"/>
    <property type="evidence" value="ECO:0007669"/>
    <property type="project" value="InterPro"/>
</dbReference>
<comment type="similarity">
    <text evidence="1 10 11">Belongs to the peptidase M2 family.</text>
</comment>
<dbReference type="GO" id="GO:0005886">
    <property type="term" value="C:plasma membrane"/>
    <property type="evidence" value="ECO:0007669"/>
    <property type="project" value="TreeGrafter"/>
</dbReference>
<dbReference type="EC" id="3.4.-.-" evidence="11"/>
<keyword evidence="3 7" id="KW-1015">Disulfide bond</keyword>
<proteinExistence type="inferred from homology"/>